<organism evidence="2">
    <name type="scientific">marine sediment metagenome</name>
    <dbReference type="NCBI Taxonomy" id="412755"/>
    <lineage>
        <taxon>unclassified sequences</taxon>
        <taxon>metagenomes</taxon>
        <taxon>ecological metagenomes</taxon>
    </lineage>
</organism>
<gene>
    <name evidence="2" type="ORF">S01H1_63308</name>
</gene>
<protein>
    <recommendedName>
        <fullName evidence="3">DUF2130 domain-containing protein</fullName>
    </recommendedName>
</protein>
<evidence type="ECO:0000313" key="2">
    <source>
        <dbReference type="EMBL" id="GAG34525.1"/>
    </source>
</evidence>
<feature type="coiled-coil region" evidence="1">
    <location>
        <begin position="13"/>
        <end position="51"/>
    </location>
</feature>
<dbReference type="EMBL" id="BARS01041647">
    <property type="protein sequence ID" value="GAG34525.1"/>
    <property type="molecule type" value="Genomic_DNA"/>
</dbReference>
<accession>X0WV52</accession>
<proteinExistence type="predicted"/>
<evidence type="ECO:0008006" key="3">
    <source>
        <dbReference type="Google" id="ProtNLM"/>
    </source>
</evidence>
<keyword evidence="1" id="KW-0175">Coiled coil</keyword>
<name>X0WV52_9ZZZZ</name>
<dbReference type="AlphaFoldDB" id="X0WV52"/>
<feature type="non-terminal residue" evidence="2">
    <location>
        <position position="252"/>
    </location>
</feature>
<dbReference type="Pfam" id="PF09903">
    <property type="entry name" value="DUF2130"/>
    <property type="match status" value="1"/>
</dbReference>
<sequence>MSSELDEKNRLILAEKDKQLDDMKNQIDILKRKAEVSSQQLKGEVLELELEDLLINEFPFDEINPIIKGMKGADIIQIVKTQSGKPCGKILWETKRTKNWSDSWIQKLKDDQRSEKADIAVLVSEVLPKGFSYFRQIKGVWVSEISASLSLGLALRVVLIQVAREQEFQKGKKEKMELIYSYLTGPEFRNRVEAIIEGFVAMKTELEAERRAMEKIWSKREKQIEKVVYNLSGMHGDLEGIAGKALPAVKAL</sequence>
<reference evidence="2" key="1">
    <citation type="journal article" date="2014" name="Front. Microbiol.">
        <title>High frequency of phylogenetically diverse reductive dehalogenase-homologous genes in deep subseafloor sedimentary metagenomes.</title>
        <authorList>
            <person name="Kawai M."/>
            <person name="Futagami T."/>
            <person name="Toyoda A."/>
            <person name="Takaki Y."/>
            <person name="Nishi S."/>
            <person name="Hori S."/>
            <person name="Arai W."/>
            <person name="Tsubouchi T."/>
            <person name="Morono Y."/>
            <person name="Uchiyama I."/>
            <person name="Ito T."/>
            <person name="Fujiyama A."/>
            <person name="Inagaki F."/>
            <person name="Takami H."/>
        </authorList>
    </citation>
    <scope>NUCLEOTIDE SEQUENCE</scope>
    <source>
        <strain evidence="2">Expedition CK06-06</strain>
    </source>
</reference>
<dbReference type="InterPro" id="IPR019219">
    <property type="entry name" value="DUF2130"/>
</dbReference>
<evidence type="ECO:0000256" key="1">
    <source>
        <dbReference type="SAM" id="Coils"/>
    </source>
</evidence>
<comment type="caution">
    <text evidence="2">The sequence shown here is derived from an EMBL/GenBank/DDBJ whole genome shotgun (WGS) entry which is preliminary data.</text>
</comment>